<sequence>MDTDNVPLTIILAVSLPIFSFFSLAQHSIDTPAGTFRNRASLQKAGLVLRWCRYACVIAVALSVLVLANIQAGGWLLGS</sequence>
<protein>
    <submittedName>
        <fullName evidence="2">Uncharacterized protein</fullName>
    </submittedName>
</protein>
<name>A0A382VG48_9ZZZZ</name>
<keyword evidence="1" id="KW-1133">Transmembrane helix</keyword>
<feature type="transmembrane region" description="Helical" evidence="1">
    <location>
        <begin position="6"/>
        <end position="26"/>
    </location>
</feature>
<feature type="transmembrane region" description="Helical" evidence="1">
    <location>
        <begin position="47"/>
        <end position="70"/>
    </location>
</feature>
<dbReference type="AlphaFoldDB" id="A0A382VG48"/>
<evidence type="ECO:0000256" key="1">
    <source>
        <dbReference type="SAM" id="Phobius"/>
    </source>
</evidence>
<gene>
    <name evidence="2" type="ORF">METZ01_LOCUS398366</name>
</gene>
<accession>A0A382VG48</accession>
<dbReference type="EMBL" id="UINC01151735">
    <property type="protein sequence ID" value="SVD45512.1"/>
    <property type="molecule type" value="Genomic_DNA"/>
</dbReference>
<proteinExistence type="predicted"/>
<reference evidence="2" key="1">
    <citation type="submission" date="2018-05" db="EMBL/GenBank/DDBJ databases">
        <authorList>
            <person name="Lanie J.A."/>
            <person name="Ng W.-L."/>
            <person name="Kazmierczak K.M."/>
            <person name="Andrzejewski T.M."/>
            <person name="Davidsen T.M."/>
            <person name="Wayne K.J."/>
            <person name="Tettelin H."/>
            <person name="Glass J.I."/>
            <person name="Rusch D."/>
            <person name="Podicherti R."/>
            <person name="Tsui H.-C.T."/>
            <person name="Winkler M.E."/>
        </authorList>
    </citation>
    <scope>NUCLEOTIDE SEQUENCE</scope>
</reference>
<organism evidence="2">
    <name type="scientific">marine metagenome</name>
    <dbReference type="NCBI Taxonomy" id="408172"/>
    <lineage>
        <taxon>unclassified sequences</taxon>
        <taxon>metagenomes</taxon>
        <taxon>ecological metagenomes</taxon>
    </lineage>
</organism>
<evidence type="ECO:0000313" key="2">
    <source>
        <dbReference type="EMBL" id="SVD45512.1"/>
    </source>
</evidence>
<keyword evidence="1" id="KW-0812">Transmembrane</keyword>
<keyword evidence="1" id="KW-0472">Membrane</keyword>
<feature type="non-terminal residue" evidence="2">
    <location>
        <position position="79"/>
    </location>
</feature>